<protein>
    <submittedName>
        <fullName evidence="2">Uncharacterized protein</fullName>
    </submittedName>
</protein>
<proteinExistence type="predicted"/>
<dbReference type="WBParaSite" id="PSU_v2.g4320.t1">
    <property type="protein sequence ID" value="PSU_v2.g4320.t1"/>
    <property type="gene ID" value="PSU_v2.g4320"/>
</dbReference>
<reference evidence="2" key="1">
    <citation type="submission" date="2022-11" db="UniProtKB">
        <authorList>
            <consortium name="WormBaseParasite"/>
        </authorList>
    </citation>
    <scope>IDENTIFICATION</scope>
</reference>
<keyword evidence="1" id="KW-1185">Reference proteome</keyword>
<accession>A0A914YXE6</accession>
<dbReference type="AlphaFoldDB" id="A0A914YXE6"/>
<evidence type="ECO:0000313" key="2">
    <source>
        <dbReference type="WBParaSite" id="PSU_v2.g4320.t1"/>
    </source>
</evidence>
<dbReference type="Proteomes" id="UP000887577">
    <property type="component" value="Unplaced"/>
</dbReference>
<sequence length="119" mass="13537">MTDQKPKRSYIRPDYDTDVLWRPMRPMMTRTRTISTDSADSEIMASSPRERRFSITGMLMGASAGIGGLVRQGSTGSEVAPPKKLSLSEHVDFKEFMRRQNRALSDEDGFRSKDYTVQK</sequence>
<organism evidence="1 2">
    <name type="scientific">Panagrolaimus superbus</name>
    <dbReference type="NCBI Taxonomy" id="310955"/>
    <lineage>
        <taxon>Eukaryota</taxon>
        <taxon>Metazoa</taxon>
        <taxon>Ecdysozoa</taxon>
        <taxon>Nematoda</taxon>
        <taxon>Chromadorea</taxon>
        <taxon>Rhabditida</taxon>
        <taxon>Tylenchina</taxon>
        <taxon>Panagrolaimomorpha</taxon>
        <taxon>Panagrolaimoidea</taxon>
        <taxon>Panagrolaimidae</taxon>
        <taxon>Panagrolaimus</taxon>
    </lineage>
</organism>
<name>A0A914YXE6_9BILA</name>
<evidence type="ECO:0000313" key="1">
    <source>
        <dbReference type="Proteomes" id="UP000887577"/>
    </source>
</evidence>